<keyword evidence="2" id="KW-0479">Metal-binding</keyword>
<dbReference type="Pfam" id="PF12831">
    <property type="entry name" value="FAD_oxidored"/>
    <property type="match status" value="1"/>
</dbReference>
<keyword evidence="7" id="KW-1185">Reference proteome</keyword>
<reference evidence="6 7" key="1">
    <citation type="submission" date="2023-03" db="EMBL/GenBank/DDBJ databases">
        <title>Bacillus Genome Sequencing.</title>
        <authorList>
            <person name="Dunlap C."/>
        </authorList>
    </citation>
    <scope>NUCLEOTIDE SEQUENCE [LARGE SCALE GENOMIC DNA]</scope>
    <source>
        <strain evidence="6 7">NRS-1351</strain>
    </source>
</reference>
<dbReference type="RefSeq" id="WP_127454686.1">
    <property type="nucleotide sequence ID" value="NZ_JAROBY010000010.1"/>
</dbReference>
<dbReference type="PANTHER" id="PTHR43498">
    <property type="entry name" value="FERREDOXIN:COB-COM HETERODISULFIDE REDUCTASE SUBUNIT A"/>
    <property type="match status" value="1"/>
</dbReference>
<evidence type="ECO:0000256" key="2">
    <source>
        <dbReference type="ARBA" id="ARBA00022723"/>
    </source>
</evidence>
<organism evidence="6 7">
    <name type="scientific">Paenibacillus chondroitinus</name>
    <dbReference type="NCBI Taxonomy" id="59842"/>
    <lineage>
        <taxon>Bacteria</taxon>
        <taxon>Bacillati</taxon>
        <taxon>Bacillota</taxon>
        <taxon>Bacilli</taxon>
        <taxon>Bacillales</taxon>
        <taxon>Paenibacillaceae</taxon>
        <taxon>Paenibacillus</taxon>
    </lineage>
</organism>
<dbReference type="EMBL" id="JAROBY010000010">
    <property type="protein sequence ID" value="MEB4793296.1"/>
    <property type="molecule type" value="Genomic_DNA"/>
</dbReference>
<dbReference type="SUPFAM" id="SSF51905">
    <property type="entry name" value="FAD/NAD(P)-binding domain"/>
    <property type="match status" value="1"/>
</dbReference>
<dbReference type="InterPro" id="IPR036188">
    <property type="entry name" value="FAD/NAD-bd_sf"/>
</dbReference>
<sequence length="748" mass="82390">MKHEIVTSDITVVGGGLAGVCAAIAAARLGQTVSLVQNRPVLGGNSSSEVRVWVCGATSHGLHRYARETGIMGEMFVENQYRNIDGNPYLWDLIVLEKVKAEKNITLFLNTDVHEVDADGDETSRTIRSVTGWMMGSERRIRFDSRVYLDCTGDGLVGFLAGAKFRIGREAQEEFNEEWAPLVPDDITLGSTLLFYTKDAGRPVKYIPPSFAKDITQTTIPMKRVIRSGDNGCAYWWIEWGGELDTVHDNERIRDELSSVIYGIWDYIKNSGKFEADNLTLEWIGSVPGKREYRRFVGDYVLNQNDVIAQELFEDRVAFGGWSIDLHPPQGMYATAKGSKHMHVDGSYHIPFRSLYSVNTTNMLMAGRNISASHVAFGTTRVMATCAVIGEAAGTGAALCAAKGISPRELHGSHLSELQQTLLRQDASVLGIKNADAADLVLGATLTASSTLSQLAVEKSASVFPLADSVALLVPVDPHIEGLELLLDASEATQLSVELWSTGKPQNYVPHTQVTAVRVAVPQGSGQWIHVPLSWHPDTVQNAFIILRSNPALSVHKSDQLQSGVLGLKHKDNSNAADYGDTTPNQPVVDWTPGEFNRKPICFRLLSPTSAYSPDKAANGFKRPYGGPNMWSSAHLQAGKSEWLEVSWPNAVPIRSVQLTLNDDVHEDLINLHHHRTAFEIIPELVKDYKLQAFVGGEWKTVAEAFNNHTRLHTHTFPETVVTSRLRLLVESTNGAERAEIVEIRCYS</sequence>
<dbReference type="Proteomes" id="UP001355653">
    <property type="component" value="Unassembled WGS sequence"/>
</dbReference>
<evidence type="ECO:0000256" key="4">
    <source>
        <dbReference type="ARBA" id="ARBA00023004"/>
    </source>
</evidence>
<protein>
    <submittedName>
        <fullName evidence="6">FAD-dependent oxidoreductase</fullName>
    </submittedName>
</protein>
<keyword evidence="4" id="KW-0408">Iron</keyword>
<evidence type="ECO:0000256" key="1">
    <source>
        <dbReference type="ARBA" id="ARBA00022485"/>
    </source>
</evidence>
<gene>
    <name evidence="6" type="ORF">P5G65_05260</name>
</gene>
<dbReference type="SUPFAM" id="SSF49785">
    <property type="entry name" value="Galactose-binding domain-like"/>
    <property type="match status" value="1"/>
</dbReference>
<name>A0ABU6D8P6_9BACL</name>
<keyword evidence="3" id="KW-0560">Oxidoreductase</keyword>
<dbReference type="Gene3D" id="2.60.120.260">
    <property type="entry name" value="Galactose-binding domain-like"/>
    <property type="match status" value="1"/>
</dbReference>
<accession>A0ABU6D8P6</accession>
<keyword evidence="5" id="KW-0411">Iron-sulfur</keyword>
<evidence type="ECO:0000313" key="6">
    <source>
        <dbReference type="EMBL" id="MEB4793296.1"/>
    </source>
</evidence>
<evidence type="ECO:0000256" key="3">
    <source>
        <dbReference type="ARBA" id="ARBA00023002"/>
    </source>
</evidence>
<dbReference type="InterPro" id="IPR039650">
    <property type="entry name" value="HdrA-like"/>
</dbReference>
<keyword evidence="1" id="KW-0004">4Fe-4S</keyword>
<dbReference type="Gene3D" id="3.50.50.60">
    <property type="entry name" value="FAD/NAD(P)-binding domain"/>
    <property type="match status" value="1"/>
</dbReference>
<evidence type="ECO:0000313" key="7">
    <source>
        <dbReference type="Proteomes" id="UP001355653"/>
    </source>
</evidence>
<dbReference type="PANTHER" id="PTHR43498:SF1">
    <property type="entry name" value="COB--COM HETERODISULFIDE REDUCTASE IRON-SULFUR SUBUNIT A"/>
    <property type="match status" value="1"/>
</dbReference>
<evidence type="ECO:0000256" key="5">
    <source>
        <dbReference type="ARBA" id="ARBA00023014"/>
    </source>
</evidence>
<proteinExistence type="predicted"/>
<comment type="caution">
    <text evidence="6">The sequence shown here is derived from an EMBL/GenBank/DDBJ whole genome shotgun (WGS) entry which is preliminary data.</text>
</comment>
<dbReference type="InterPro" id="IPR008979">
    <property type="entry name" value="Galactose-bd-like_sf"/>
</dbReference>